<gene>
    <name evidence="3" type="ORF">PFISCL1PPCAC_20851</name>
</gene>
<accession>A0AAV5WC20</accession>
<evidence type="ECO:0000313" key="3">
    <source>
        <dbReference type="EMBL" id="GMT29554.1"/>
    </source>
</evidence>
<protein>
    <submittedName>
        <fullName evidence="3">Uncharacterized protein</fullName>
    </submittedName>
</protein>
<name>A0AAV5WC20_9BILA</name>
<feature type="coiled-coil region" evidence="1">
    <location>
        <begin position="74"/>
        <end position="192"/>
    </location>
</feature>
<reference evidence="3" key="1">
    <citation type="submission" date="2023-10" db="EMBL/GenBank/DDBJ databases">
        <title>Genome assembly of Pristionchus species.</title>
        <authorList>
            <person name="Yoshida K."/>
            <person name="Sommer R.J."/>
        </authorList>
    </citation>
    <scope>NUCLEOTIDE SEQUENCE</scope>
    <source>
        <strain evidence="3">RS5133</strain>
    </source>
</reference>
<evidence type="ECO:0000256" key="1">
    <source>
        <dbReference type="SAM" id="Coils"/>
    </source>
</evidence>
<organism evidence="3 4">
    <name type="scientific">Pristionchus fissidentatus</name>
    <dbReference type="NCBI Taxonomy" id="1538716"/>
    <lineage>
        <taxon>Eukaryota</taxon>
        <taxon>Metazoa</taxon>
        <taxon>Ecdysozoa</taxon>
        <taxon>Nematoda</taxon>
        <taxon>Chromadorea</taxon>
        <taxon>Rhabditida</taxon>
        <taxon>Rhabditina</taxon>
        <taxon>Diplogasteromorpha</taxon>
        <taxon>Diplogasteroidea</taxon>
        <taxon>Neodiplogasteridae</taxon>
        <taxon>Pristionchus</taxon>
    </lineage>
</organism>
<proteinExistence type="predicted"/>
<comment type="caution">
    <text evidence="3">The sequence shown here is derived from an EMBL/GenBank/DDBJ whole genome shotgun (WGS) entry which is preliminary data.</text>
</comment>
<feature type="coiled-coil region" evidence="1">
    <location>
        <begin position="235"/>
        <end position="389"/>
    </location>
</feature>
<dbReference type="AlphaFoldDB" id="A0AAV5WC20"/>
<sequence length="391" mass="45253">MPPKRRGSVANEKESKKKNKQASASPPYSSDESELRMKAEILEAIEENADCESDVEILPSKPSNNQKKVIESPLVLAMRENEKLKKELAESKEREAARLEANFDLSKVKMEKAEELWHTNDQLRRKKRMCENAINEAGKELFKADEAERKLGETETKIEWSEKNLINTEKKLYESEKKLKEKDRILAETEQKLAATTSASSDLELRNFQMTNELRRLNGELAQMSSMTADKVSSIVDLGTRNDALRAEVQRLNEELNRARQISSSTVSPEVRKMREENSILREQLKMAEEQINELADSKAQIRVLKDENEKLKSLGGKTQDKLLKEANDKLKISEDRLAYAEEEIKYQKGRREDLKEELLKYREDTSDNATSEVRLRHVREKCEKLERELR</sequence>
<dbReference type="Proteomes" id="UP001432322">
    <property type="component" value="Unassembled WGS sequence"/>
</dbReference>
<dbReference type="EMBL" id="BTSY01000005">
    <property type="protein sequence ID" value="GMT29554.1"/>
    <property type="molecule type" value="Genomic_DNA"/>
</dbReference>
<feature type="compositionally biased region" description="Polar residues" evidence="2">
    <location>
        <begin position="21"/>
        <end position="30"/>
    </location>
</feature>
<keyword evidence="4" id="KW-1185">Reference proteome</keyword>
<feature type="region of interest" description="Disordered" evidence="2">
    <location>
        <begin position="1"/>
        <end position="36"/>
    </location>
</feature>
<keyword evidence="1" id="KW-0175">Coiled coil</keyword>
<evidence type="ECO:0000256" key="2">
    <source>
        <dbReference type="SAM" id="MobiDB-lite"/>
    </source>
</evidence>
<evidence type="ECO:0000313" key="4">
    <source>
        <dbReference type="Proteomes" id="UP001432322"/>
    </source>
</evidence>